<reference evidence="2" key="1">
    <citation type="submission" date="2021-06" db="EMBL/GenBank/DDBJ databases">
        <title>Parelaphostrongylus tenuis whole genome reference sequence.</title>
        <authorList>
            <person name="Garwood T.J."/>
            <person name="Larsen P.A."/>
            <person name="Fountain-Jones N.M."/>
            <person name="Garbe J.R."/>
            <person name="Macchietto M.G."/>
            <person name="Kania S.A."/>
            <person name="Gerhold R.W."/>
            <person name="Richards J.E."/>
            <person name="Wolf T.M."/>
        </authorList>
    </citation>
    <scope>NUCLEOTIDE SEQUENCE</scope>
    <source>
        <strain evidence="2">MNPRO001-30</strain>
        <tissue evidence="2">Meninges</tissue>
    </source>
</reference>
<gene>
    <name evidence="2" type="ORF">KIN20_023471</name>
</gene>
<dbReference type="EMBL" id="JAHQIW010004762">
    <property type="protein sequence ID" value="KAJ1363572.1"/>
    <property type="molecule type" value="Genomic_DNA"/>
</dbReference>
<keyword evidence="3" id="KW-1185">Reference proteome</keyword>
<feature type="compositionally biased region" description="Low complexity" evidence="1">
    <location>
        <begin position="36"/>
        <end position="49"/>
    </location>
</feature>
<dbReference type="Proteomes" id="UP001196413">
    <property type="component" value="Unassembled WGS sequence"/>
</dbReference>
<sequence length="131" mass="14537">MNCFKAHKKRDMNSGQTTIQALTSSPYQSRKRRGFGNTANGDASAAADALHNFTLQRPTQPPPPPPIKASIAVDPGTSNGRLNSSGDNLSWKFEEFDFEEEDSGQHINYSSYSWPARYSNMPELSVIRTNK</sequence>
<protein>
    <submittedName>
        <fullName evidence="2">Uncharacterized protein</fullName>
    </submittedName>
</protein>
<feature type="region of interest" description="Disordered" evidence="1">
    <location>
        <begin position="1"/>
        <end position="86"/>
    </location>
</feature>
<evidence type="ECO:0000256" key="1">
    <source>
        <dbReference type="SAM" id="MobiDB-lite"/>
    </source>
</evidence>
<feature type="compositionally biased region" description="Polar residues" evidence="1">
    <location>
        <begin position="76"/>
        <end position="86"/>
    </location>
</feature>
<evidence type="ECO:0000313" key="2">
    <source>
        <dbReference type="EMBL" id="KAJ1363572.1"/>
    </source>
</evidence>
<name>A0AAD5MS19_PARTN</name>
<evidence type="ECO:0000313" key="3">
    <source>
        <dbReference type="Proteomes" id="UP001196413"/>
    </source>
</evidence>
<organism evidence="2 3">
    <name type="scientific">Parelaphostrongylus tenuis</name>
    <name type="common">Meningeal worm</name>
    <dbReference type="NCBI Taxonomy" id="148309"/>
    <lineage>
        <taxon>Eukaryota</taxon>
        <taxon>Metazoa</taxon>
        <taxon>Ecdysozoa</taxon>
        <taxon>Nematoda</taxon>
        <taxon>Chromadorea</taxon>
        <taxon>Rhabditida</taxon>
        <taxon>Rhabditina</taxon>
        <taxon>Rhabditomorpha</taxon>
        <taxon>Strongyloidea</taxon>
        <taxon>Metastrongylidae</taxon>
        <taxon>Parelaphostrongylus</taxon>
    </lineage>
</organism>
<proteinExistence type="predicted"/>
<comment type="caution">
    <text evidence="2">The sequence shown here is derived from an EMBL/GenBank/DDBJ whole genome shotgun (WGS) entry which is preliminary data.</text>
</comment>
<accession>A0AAD5MS19</accession>
<dbReference type="AlphaFoldDB" id="A0AAD5MS19"/>
<feature type="compositionally biased region" description="Basic residues" evidence="1">
    <location>
        <begin position="1"/>
        <end position="10"/>
    </location>
</feature>
<feature type="compositionally biased region" description="Polar residues" evidence="1">
    <location>
        <begin position="13"/>
        <end position="28"/>
    </location>
</feature>